<feature type="compositionally biased region" description="Acidic residues" evidence="2">
    <location>
        <begin position="479"/>
        <end position="497"/>
    </location>
</feature>
<evidence type="ECO:0000313" key="4">
    <source>
        <dbReference type="EMBL" id="OXA38837.1"/>
    </source>
</evidence>
<keyword evidence="1" id="KW-0234">DNA repair</keyword>
<organism evidence="4 5">
    <name type="scientific">Folsomia candida</name>
    <name type="common">Springtail</name>
    <dbReference type="NCBI Taxonomy" id="158441"/>
    <lineage>
        <taxon>Eukaryota</taxon>
        <taxon>Metazoa</taxon>
        <taxon>Ecdysozoa</taxon>
        <taxon>Arthropoda</taxon>
        <taxon>Hexapoda</taxon>
        <taxon>Collembola</taxon>
        <taxon>Entomobryomorpha</taxon>
        <taxon>Isotomoidea</taxon>
        <taxon>Isotomidae</taxon>
        <taxon>Proisotominae</taxon>
        <taxon>Folsomia</taxon>
    </lineage>
</organism>
<dbReference type="InterPro" id="IPR027417">
    <property type="entry name" value="P-loop_NTPase"/>
</dbReference>
<evidence type="ECO:0000256" key="1">
    <source>
        <dbReference type="RuleBase" id="RU363044"/>
    </source>
</evidence>
<dbReference type="GO" id="GO:0006281">
    <property type="term" value="P:DNA repair"/>
    <property type="evidence" value="ECO:0007669"/>
    <property type="project" value="UniProtKB-KW"/>
</dbReference>
<keyword evidence="1" id="KW-0233">DNA recombination</keyword>
<comment type="cofactor">
    <cofactor evidence="1">
        <name>Mg(2+)</name>
        <dbReference type="ChEBI" id="CHEBI:18420"/>
    </cofactor>
</comment>
<dbReference type="Gene3D" id="3.40.50.300">
    <property type="entry name" value="P-loop containing nucleotide triphosphate hydrolases"/>
    <property type="match status" value="1"/>
</dbReference>
<keyword evidence="1" id="KW-0227">DNA damage</keyword>
<feature type="domain" description="DNA helicase Pif1-like DEAD-box helicase" evidence="3">
    <location>
        <begin position="58"/>
        <end position="257"/>
    </location>
</feature>
<comment type="caution">
    <text evidence="4">The sequence shown here is derived from an EMBL/GenBank/DDBJ whole genome shotgun (WGS) entry which is preliminary data.</text>
</comment>
<name>A0A226D284_FOLCA</name>
<keyword evidence="5" id="KW-1185">Reference proteome</keyword>
<evidence type="ECO:0000259" key="3">
    <source>
        <dbReference type="Pfam" id="PF05970"/>
    </source>
</evidence>
<dbReference type="Proteomes" id="UP000198287">
    <property type="component" value="Unassembled WGS sequence"/>
</dbReference>
<protein>
    <recommendedName>
        <fullName evidence="1">ATP-dependent DNA helicase</fullName>
        <ecNumber evidence="1">5.6.2.3</ecNumber>
    </recommendedName>
</protein>
<dbReference type="InterPro" id="IPR010285">
    <property type="entry name" value="DNA_helicase_pif1-like_DEAD"/>
</dbReference>
<dbReference type="EMBL" id="LNIX01000043">
    <property type="protein sequence ID" value="OXA38837.1"/>
    <property type="molecule type" value="Genomic_DNA"/>
</dbReference>
<keyword evidence="1 4" id="KW-0347">Helicase</keyword>
<dbReference type="PANTHER" id="PTHR47642">
    <property type="entry name" value="ATP-DEPENDENT DNA HELICASE"/>
    <property type="match status" value="1"/>
</dbReference>
<keyword evidence="1" id="KW-0378">Hydrolase</keyword>
<accession>A0A226D284</accession>
<evidence type="ECO:0000313" key="5">
    <source>
        <dbReference type="Proteomes" id="UP000198287"/>
    </source>
</evidence>
<evidence type="ECO:0000256" key="2">
    <source>
        <dbReference type="SAM" id="MobiDB-lite"/>
    </source>
</evidence>
<dbReference type="SUPFAM" id="SSF52540">
    <property type="entry name" value="P-loop containing nucleoside triphosphate hydrolases"/>
    <property type="match status" value="1"/>
</dbReference>
<gene>
    <name evidence="4" type="ORF">Fcan01_26494</name>
</gene>
<sequence length="506" mass="58435">MSSSLEELEKQYNKSEHLVEFKLPLSYYSSFIENKVRPSPLSSPFFSTSPYCDNNFKLTPSQKSAFNIFKRSLEPGERLRLAIISGAGVGKSEFLKYCRDYTSQSLNIRSINQAFVILSFTGAASFIIHGQTVYSFFQLKKYDGNDWPNLVHRRASHELKERAKAVQVLVIDEISMISLELFGFIDKRLQVLRKNKKSFGGIPCVLVAGDFLQLLCVASKPLYTNPNDLDDDFQIDASLVFRSFKFVQLLENCRHVYDPLFNEVLGALRNRTVNATHVAFLKTRLEQNVSQSERNRFIDVPRIYATRCLVKAYNLYHLIEQQKPVLKIVPIVTPRHQQVSEEYTIYLARGEKVVLTQNLSTKHRLFNNSEGTFYGALFRTNRKDNSMPVALFRKSEDFLIGDDINLERLTTHLRFKEQHLKLLADVLERGGFSFGPGSAFIKKYTYGIWRRIKRYEQEIVLHGGDRDNEEDTYYSSENSDTDFEYDTDIDYESDNSDSESYTSESD</sequence>
<reference evidence="4 5" key="1">
    <citation type="submission" date="2015-12" db="EMBL/GenBank/DDBJ databases">
        <title>The genome of Folsomia candida.</title>
        <authorList>
            <person name="Faddeeva A."/>
            <person name="Derks M.F."/>
            <person name="Anvar Y."/>
            <person name="Smit S."/>
            <person name="Van Straalen N."/>
            <person name="Roelofs D."/>
        </authorList>
    </citation>
    <scope>NUCLEOTIDE SEQUENCE [LARGE SCALE GENOMIC DNA]</scope>
    <source>
        <strain evidence="4 5">VU population</strain>
        <tissue evidence="4">Whole body</tissue>
    </source>
</reference>
<dbReference type="Pfam" id="PF05970">
    <property type="entry name" value="PIF1"/>
    <property type="match status" value="1"/>
</dbReference>
<keyword evidence="1" id="KW-0067">ATP-binding</keyword>
<dbReference type="InterPro" id="IPR051055">
    <property type="entry name" value="PIF1_helicase"/>
</dbReference>
<dbReference type="GO" id="GO:0016887">
    <property type="term" value="F:ATP hydrolysis activity"/>
    <property type="evidence" value="ECO:0007669"/>
    <property type="project" value="RHEA"/>
</dbReference>
<dbReference type="GO" id="GO:0005524">
    <property type="term" value="F:ATP binding"/>
    <property type="evidence" value="ECO:0007669"/>
    <property type="project" value="UniProtKB-KW"/>
</dbReference>
<feature type="region of interest" description="Disordered" evidence="2">
    <location>
        <begin position="466"/>
        <end position="506"/>
    </location>
</feature>
<dbReference type="OrthoDB" id="416437at2759"/>
<comment type="catalytic activity">
    <reaction evidence="1">
        <text>ATP + H2O = ADP + phosphate + H(+)</text>
        <dbReference type="Rhea" id="RHEA:13065"/>
        <dbReference type="ChEBI" id="CHEBI:15377"/>
        <dbReference type="ChEBI" id="CHEBI:15378"/>
        <dbReference type="ChEBI" id="CHEBI:30616"/>
        <dbReference type="ChEBI" id="CHEBI:43474"/>
        <dbReference type="ChEBI" id="CHEBI:456216"/>
        <dbReference type="EC" id="5.6.2.3"/>
    </reaction>
</comment>
<dbReference type="GO" id="GO:0043139">
    <property type="term" value="F:5'-3' DNA helicase activity"/>
    <property type="evidence" value="ECO:0007669"/>
    <property type="project" value="UniProtKB-EC"/>
</dbReference>
<dbReference type="GO" id="GO:0000723">
    <property type="term" value="P:telomere maintenance"/>
    <property type="evidence" value="ECO:0007669"/>
    <property type="project" value="InterPro"/>
</dbReference>
<comment type="similarity">
    <text evidence="1">Belongs to the helicase family.</text>
</comment>
<dbReference type="EC" id="5.6.2.3" evidence="1"/>
<proteinExistence type="inferred from homology"/>
<dbReference type="GO" id="GO:0006310">
    <property type="term" value="P:DNA recombination"/>
    <property type="evidence" value="ECO:0007669"/>
    <property type="project" value="UniProtKB-KW"/>
</dbReference>
<dbReference type="AlphaFoldDB" id="A0A226D284"/>
<keyword evidence="1" id="KW-0547">Nucleotide-binding</keyword>